<dbReference type="Pfam" id="PF01363">
    <property type="entry name" value="FYVE"/>
    <property type="match status" value="1"/>
</dbReference>
<keyword evidence="3" id="KW-0862">Zinc</keyword>
<dbReference type="KEGG" id="vg:80517924"/>
<feature type="region of interest" description="Disordered" evidence="4">
    <location>
        <begin position="1856"/>
        <end position="1882"/>
    </location>
</feature>
<evidence type="ECO:0000259" key="5">
    <source>
        <dbReference type="PROSITE" id="PS50076"/>
    </source>
</evidence>
<dbReference type="Gene3D" id="1.25.40.10">
    <property type="entry name" value="Tetratricopeptide repeat domain"/>
    <property type="match status" value="1"/>
</dbReference>
<dbReference type="InterPro" id="IPR000306">
    <property type="entry name" value="Znf_FYVE"/>
</dbReference>
<dbReference type="InterPro" id="IPR013083">
    <property type="entry name" value="Znf_RING/FYVE/PHD"/>
</dbReference>
<proteinExistence type="predicted"/>
<dbReference type="CDD" id="cd06257">
    <property type="entry name" value="DnaJ"/>
    <property type="match status" value="1"/>
</dbReference>
<feature type="region of interest" description="Disordered" evidence="4">
    <location>
        <begin position="1"/>
        <end position="25"/>
    </location>
</feature>
<protein>
    <recommendedName>
        <fullName evidence="8">J domain-containing protein</fullName>
    </recommendedName>
</protein>
<dbReference type="GO" id="GO:0008270">
    <property type="term" value="F:zinc ion binding"/>
    <property type="evidence" value="ECO:0007669"/>
    <property type="project" value="UniProtKB-KW"/>
</dbReference>
<dbReference type="SMART" id="SM00064">
    <property type="entry name" value="FYVE"/>
    <property type="match status" value="1"/>
</dbReference>
<dbReference type="InterPro" id="IPR036869">
    <property type="entry name" value="J_dom_sf"/>
</dbReference>
<accession>A0A6N1NHX0</accession>
<evidence type="ECO:0000256" key="1">
    <source>
        <dbReference type="ARBA" id="ARBA00022723"/>
    </source>
</evidence>
<dbReference type="PROSITE" id="PS50178">
    <property type="entry name" value="ZF_FYVE"/>
    <property type="match status" value="1"/>
</dbReference>
<dbReference type="InterPro" id="IPR017455">
    <property type="entry name" value="Znf_FYVE-rel"/>
</dbReference>
<evidence type="ECO:0000256" key="2">
    <source>
        <dbReference type="ARBA" id="ARBA00022771"/>
    </source>
</evidence>
<evidence type="ECO:0000256" key="3">
    <source>
        <dbReference type="ARBA" id="ARBA00022833"/>
    </source>
</evidence>
<dbReference type="PRINTS" id="PR00625">
    <property type="entry name" value="JDOMAIN"/>
</dbReference>
<feature type="domain" description="FYVE-type" evidence="6">
    <location>
        <begin position="351"/>
        <end position="410"/>
    </location>
</feature>
<dbReference type="GeneID" id="80517924"/>
<dbReference type="PANTHER" id="PTHR24074">
    <property type="entry name" value="CO-CHAPERONE PROTEIN DJLA"/>
    <property type="match status" value="1"/>
</dbReference>
<dbReference type="InterPro" id="IPR011011">
    <property type="entry name" value="Znf_FYVE_PHD"/>
</dbReference>
<dbReference type="InterPro" id="IPR001623">
    <property type="entry name" value="DnaJ_domain"/>
</dbReference>
<evidence type="ECO:0000259" key="6">
    <source>
        <dbReference type="PROSITE" id="PS50178"/>
    </source>
</evidence>
<sequence length="1882" mass="216980">MDSNNNNNNNNDKKKKESKLNPYTVLGLDRSADQDTIKKAYRKAAIKTHPDKVVDEEAKKRAEEIFKQISEAYKILTDETLRSEYEENAEDDDTPLENVAGFLNIGKTMSEDFKILLQKWMKEALYIEFIDNITEEMEKILNENVKPALMKIPVHISSFTKYKCNECNCIYPNKEKHDEEFIGSYVNIFDTVDETPIQKQIIDILTDKSGSWDKVSYQPIKNYLNPVLNHIRSAKNIAQEFIKQTIELDLDTLPNLMECVKRTDNCSIIDKMLVAKEDDCFDRVLTNLERSKIKKLIENKKNPVSNIFGFIRSEESKRVKSGNYDIVSGIGSFVSSVPKITIEDGPALIPCSERKICHKCKTEFGLFLWKYNCKMCGEVFCDNCLLNSTIPKLGYNFNVTVCTSCKTKLDYHDSIVWLNYAKRTEQDEEAAKMIYISSLYHENEKNLNAQIENLGNYYVGRCEYKLGIHCYQIARVPMEKWLELAIILVLSKKYNIALTCVNKIKTLYKPSNDVWIKQGVKYLDMSMKHGYFESIFIALFFFKHGQMTYQDFCKKIHNFHTKQFFDHRNICINYLLACYKNKKNELEKIAQIFIDLEIYDVAILFFQKSGYTLGKWMVLINDLCNKNKFQLSLNILDNVTKKSKVNINITDFSAKYPFIKYLHLYLTKEITLDNLVTDLSNAIIKNSDVDSKTILLFIVSLYKDQLNKQTDMYLQNKEYNKVYLCYRISQLLEQNTGNWVELGNKFLESNQITAAFQCYDYANVEWIELGDDFFMKRRYTSALNCYLLSNNMSIDKHIFNKAQVLIQLNNFPKAFIYFNKLVEQNKLTNEIIKELGKCISSDTTFNNNFKKLILSYLKSETNIFDKKYAIVHDHLCKLLEFEDFNNNIKQIIGALHVVSKYDTSTYCKDKLAKFTKIHEMYESKSYYKQLLECVYAGNTKEVAMLILELNEYKLNVVKQIYAEQVGGRDISILPDHYKCIMYLLRAAISLYECRYIDALSDLQASLICFPVKEHPEAVSILLRSDNLQVEIYRHFVYGLIQMDGKKTINIETPQFDQYQELLKGSKMLTMIKKFERAINKRIENHVEAALLYMDLCMAVGDGAGLAGCFMMSAYHFLEALNECTSWSTAYAYRNAVFHMCVNAYEISHRHLTPTMQIHINKQIVSLIINSNKRLSTMQYMRKKSSENNAIDYFYNNTKSNKIHNYEKPISKLLIGPGEKFILTTIMQNMVNLARVSPIIELPIVLSCDTIYIDLAARNYTEHYLNDLANNGSSLCPIFLADYYLLEGSWKHWFNNASNDFKVYRQKSMESLLASKNWDMSDVEFLMRWPLFPKDNNGWIDSKKNSLNFTTKSFKRVHGIQLDKTTGVFSFLLEDAKEGQGLFTFDDINTVLALGIQSALFTLDQPDTSMQSHPFQEMKYYPKQLAGTDYLATLLHTDYLLKMLSMGIDVSTMAPFEFRDINEGFINKLPEHLREVIKPIHQRDNCISHGTAHRFWIEAGELVYDANENDTIITWKFADIKMKVKKHLLKYDEFGKLVDDENDTQDDDSAETEFAKNFTEYYEQVGVYFPELLRLKELLKLGGVLTILRSMYHNTKESINTINVDTYSIKNNLSNLSSQIKEYPVYTESNVTSAYYDVLRANGLFDDSRVAYSEISRTKDNIRSQLRDADQNILNQVTKILAEGYYCSEFDIKSIVQSWLQYRSSYADTLANKLAEGVRNYIISQKRKILSGITALNVNTNIDKAENVSLGSNGECPWVPAAFFNNVITEHRNIKVYGGVNLGLNMRNGSVGGGGGGYGSYGGNGGNSGARYVERMGADGKVWGTCTNSNGAVAWTGYKATNPNNMTQQYYKPMTGGSTHHTTLHRDGTYNVHHTNGTKSVYK</sequence>
<feature type="compositionally biased region" description="Polar residues" evidence="4">
    <location>
        <begin position="1871"/>
        <end position="1882"/>
    </location>
</feature>
<reference evidence="7" key="1">
    <citation type="submission" date="2017-06" db="EMBL/GenBank/DDBJ databases">
        <authorList>
            <person name="Assis F.L."/>
            <person name="Abrahao J.S."/>
            <person name="Silva L."/>
            <person name="Khalil J.B."/>
            <person name="Rodrigues R."/>
            <person name="Silva L.S."/>
            <person name="Boratto P."/>
            <person name="Andrade M."/>
            <person name="Kroon E.G."/>
            <person name="Ribeiro B."/>
            <person name="Bergier I."/>
            <person name="Seligmann H."/>
            <person name="Ghigo E."/>
            <person name="Colson P."/>
            <person name="Levasseur A."/>
            <person name="Raoult D."/>
            <person name="Scola B.L."/>
        </authorList>
    </citation>
    <scope>NUCLEOTIDE SEQUENCE</scope>
    <source>
        <strain evidence="7">Deep ocean</strain>
    </source>
</reference>
<dbReference type="SUPFAM" id="SSF57903">
    <property type="entry name" value="FYVE/PHD zinc finger"/>
    <property type="match status" value="1"/>
</dbReference>
<dbReference type="Gene3D" id="1.10.287.110">
    <property type="entry name" value="DnaJ domain"/>
    <property type="match status" value="1"/>
</dbReference>
<reference evidence="7" key="2">
    <citation type="journal article" date="2018" name="Nat. Commun.">
        <title>Tailed giant Tupanvirus possesses the most complete translational apparatus of the known virosphere.</title>
        <authorList>
            <person name="Abrahao J."/>
            <person name="Silva L."/>
            <person name="Silva L.S."/>
            <person name="Khalil J.Y.B."/>
            <person name="Rodrigues R."/>
            <person name="Arantes T."/>
            <person name="Assis F."/>
            <person name="Boratto P."/>
            <person name="Andrade M."/>
            <person name="Kroon E.G."/>
            <person name="Ribeiro B."/>
            <person name="Bergier I."/>
            <person name="Seligmann H."/>
            <person name="Ghigo E."/>
            <person name="Colson P."/>
            <person name="Levasseur A."/>
            <person name="Kroemer G."/>
            <person name="Raoult D."/>
            <person name="La Scola B."/>
        </authorList>
    </citation>
    <scope>NUCLEOTIDE SEQUENCE [LARGE SCALE GENOMIC DNA]</scope>
    <source>
        <strain evidence="7">Deep ocean</strain>
    </source>
</reference>
<dbReference type="InterPro" id="IPR050817">
    <property type="entry name" value="DjlA_DnaK_co-chaperone"/>
</dbReference>
<evidence type="ECO:0000256" key="4">
    <source>
        <dbReference type="SAM" id="MobiDB-lite"/>
    </source>
</evidence>
<feature type="compositionally biased region" description="Low complexity" evidence="4">
    <location>
        <begin position="1"/>
        <end position="10"/>
    </location>
</feature>
<dbReference type="SMART" id="SM00271">
    <property type="entry name" value="DnaJ"/>
    <property type="match status" value="1"/>
</dbReference>
<dbReference type="Pfam" id="PF00226">
    <property type="entry name" value="DnaJ"/>
    <property type="match status" value="1"/>
</dbReference>
<dbReference type="SUPFAM" id="SSF48452">
    <property type="entry name" value="TPR-like"/>
    <property type="match status" value="1"/>
</dbReference>
<dbReference type="Gene3D" id="3.30.40.10">
    <property type="entry name" value="Zinc/RING finger domain, C3HC4 (zinc finger)"/>
    <property type="match status" value="1"/>
</dbReference>
<evidence type="ECO:0008006" key="8">
    <source>
        <dbReference type="Google" id="ProtNLM"/>
    </source>
</evidence>
<name>A0A6N1NHX0_9VIRU</name>
<dbReference type="InterPro" id="IPR011990">
    <property type="entry name" value="TPR-like_helical_dom_sf"/>
</dbReference>
<evidence type="ECO:0000313" key="7">
    <source>
        <dbReference type="EMBL" id="QKU34595.1"/>
    </source>
</evidence>
<dbReference type="EMBL" id="MF405918">
    <property type="protein sequence ID" value="QKU34595.1"/>
    <property type="molecule type" value="Genomic_DNA"/>
</dbReference>
<keyword evidence="1" id="KW-0479">Metal-binding</keyword>
<dbReference type="RefSeq" id="YP_010781233.1">
    <property type="nucleotide sequence ID" value="NC_075038.1"/>
</dbReference>
<keyword evidence="2" id="KW-0863">Zinc-finger</keyword>
<feature type="domain" description="J" evidence="5">
    <location>
        <begin position="21"/>
        <end position="89"/>
    </location>
</feature>
<dbReference type="SUPFAM" id="SSF46565">
    <property type="entry name" value="Chaperone J-domain"/>
    <property type="match status" value="1"/>
</dbReference>
<dbReference type="PROSITE" id="PS50076">
    <property type="entry name" value="DNAJ_2"/>
    <property type="match status" value="1"/>
</dbReference>
<organism evidence="7">
    <name type="scientific">Tupanvirus deep ocean</name>
    <dbReference type="NCBI Taxonomy" id="2126984"/>
    <lineage>
        <taxon>Viruses</taxon>
        <taxon>Varidnaviria</taxon>
        <taxon>Bamfordvirae</taxon>
        <taxon>Nucleocytoviricota</taxon>
        <taxon>Megaviricetes</taxon>
        <taxon>Imitervirales</taxon>
        <taxon>Mimiviridae</taxon>
        <taxon>Megamimivirinae</taxon>
        <taxon>Tupanvirus</taxon>
        <taxon>Tupanvirus altamarinense</taxon>
    </lineage>
</organism>